<comment type="similarity">
    <text evidence="2">Belongs to the Toll-like receptor family.</text>
</comment>
<evidence type="ECO:0000256" key="1">
    <source>
        <dbReference type="ARBA" id="ARBA00004479"/>
    </source>
</evidence>
<dbReference type="EMBL" id="BMAO01011425">
    <property type="protein sequence ID" value="GFQ73543.1"/>
    <property type="molecule type" value="Genomic_DNA"/>
</dbReference>
<dbReference type="GO" id="GO:0038023">
    <property type="term" value="F:signaling receptor activity"/>
    <property type="evidence" value="ECO:0007669"/>
    <property type="project" value="TreeGrafter"/>
</dbReference>
<dbReference type="PROSITE" id="PS51450">
    <property type="entry name" value="LRR"/>
    <property type="match status" value="3"/>
</dbReference>
<evidence type="ECO:0000256" key="4">
    <source>
        <dbReference type="ARBA" id="ARBA00022692"/>
    </source>
</evidence>
<keyword evidence="15" id="KW-1185">Reference proteome</keyword>
<protein>
    <submittedName>
        <fullName evidence="14">Protein toll</fullName>
    </submittedName>
</protein>
<evidence type="ECO:0000256" key="12">
    <source>
        <dbReference type="SAM" id="SignalP"/>
    </source>
</evidence>
<evidence type="ECO:0000256" key="2">
    <source>
        <dbReference type="ARBA" id="ARBA00009634"/>
    </source>
</evidence>
<keyword evidence="5 12" id="KW-0732">Signal</keyword>
<dbReference type="PRINTS" id="PR01537">
    <property type="entry name" value="INTRLKN1R1F"/>
</dbReference>
<evidence type="ECO:0000256" key="10">
    <source>
        <dbReference type="ARBA" id="ARBA00023180"/>
    </source>
</evidence>
<dbReference type="GO" id="GO:0007165">
    <property type="term" value="P:signal transduction"/>
    <property type="evidence" value="ECO:0007669"/>
    <property type="project" value="InterPro"/>
</dbReference>
<dbReference type="SMART" id="SM00369">
    <property type="entry name" value="LRR_TYP"/>
    <property type="match status" value="8"/>
</dbReference>
<evidence type="ECO:0000259" key="13">
    <source>
        <dbReference type="PROSITE" id="PS50104"/>
    </source>
</evidence>
<evidence type="ECO:0000256" key="7">
    <source>
        <dbReference type="ARBA" id="ARBA00022989"/>
    </source>
</evidence>
<dbReference type="AlphaFoldDB" id="A0A8X6G3R5"/>
<evidence type="ECO:0000313" key="14">
    <source>
        <dbReference type="EMBL" id="GFQ73543.1"/>
    </source>
</evidence>
<feature type="domain" description="TIR" evidence="13">
    <location>
        <begin position="833"/>
        <end position="968"/>
    </location>
</feature>
<dbReference type="InterPro" id="IPR003591">
    <property type="entry name" value="Leu-rich_rpt_typical-subtyp"/>
</dbReference>
<keyword evidence="4 11" id="KW-0812">Transmembrane</keyword>
<dbReference type="InterPro" id="IPR001611">
    <property type="entry name" value="Leu-rich_rpt"/>
</dbReference>
<keyword evidence="10" id="KW-0325">Glycoprotein</keyword>
<dbReference type="InterPro" id="IPR000483">
    <property type="entry name" value="Cys-rich_flank_reg_C"/>
</dbReference>
<dbReference type="Pfam" id="PF01582">
    <property type="entry name" value="TIR"/>
    <property type="match status" value="1"/>
</dbReference>
<keyword evidence="3" id="KW-0433">Leucine-rich repeat</keyword>
<comment type="caution">
    <text evidence="14">The sequence shown here is derived from an EMBL/GenBank/DDBJ whole genome shotgun (WGS) entry which is preliminary data.</text>
</comment>
<sequence>MPNLLMWAILMHIVKRSFQEECEQNIFEKTTFDCEFLYNAHQPSLRCDVATVNVDSYSNKFYFIQLFWNEDDQIRNTNESLFQSYLNAPFTDKSQFFSCESIWKDFIYIDPSILSDHCEKYDYCLDEISSFIDESNVKRIEIRNSKNTNIFTILNEFPQLVEINIYHNLLFDISQVNFDNFEYVKSLSLKDDNIYVLPDGCFSNVENLDSLDLSQNKIELITDFSFGNISSLKKLNLSFNEITAISKNAFAGLSNLNHIYITNNQLDYIDEDVFNSNVQLKTVDLSFNRIKVLPQTMLRSLVNLEEFTCTRCNLTEISSDLFANSTKLMSVELSENEIKTISGKTFEKQGSLVRVNLEYNKLSEIPELRNKTQFRVLHMFHNEILSLNTDLTNEAPNINYLNFSENKIEYLADDHIKNYVDLEVLDLSKNRIIHVQLGATYLSVRKLSLTYNRIRIFDVHWRRLVALEILWMDFNDVTHLELPPCIPSVKQTLTFTFQNNKISRLDLYSLADDQNRVEKFDRTMAGCLYNGISKNFVDISNNPLICDCELYPFHKYLKETSKIDHKIDTFLNVANTTCSRPSQLKNQAILDLPDDVFSCPIESNCPEPCTCGTRAKDNRTFVNCSATGLSEAPLEIPLDATVLYFDENHLKKMSSLNRECWTNLTELHADSNDLVNLDDWEVPENLQYLSVRNNSIESLPQTLMNFIGNQSSFEFLFGGNIKNCDCSNKPLKEFLRKNAHLVADIEDIVCEVEGNGTLFPLYTIPDAVLCSKPVIWDFDPTVTLLSVCATFVFLIIVLLVYYRHRQLILSFLYIHCDEVFHFCFKDSDIDDDKVFDAFIAYSSSERHIVMELLHELEEKEPHFQLCIHERNWIPGRFISDNIISSVQSSKRTIVILSDNFIASPWFRLELRAAIFKVSGDKKNKIIVILADKSTSLDGIDTEIRHVISKRTYLVWGERWFWEKLRYVMPRKSCFEDIETERIEEGHSYRKNSDDIALMEDI</sequence>
<dbReference type="PANTHER" id="PTHR24365">
    <property type="entry name" value="TOLL-LIKE RECEPTOR"/>
    <property type="match status" value="1"/>
</dbReference>
<feature type="transmembrane region" description="Helical" evidence="11">
    <location>
        <begin position="782"/>
        <end position="802"/>
    </location>
</feature>
<comment type="subcellular location">
    <subcellularLocation>
        <location evidence="1">Membrane</location>
        <topology evidence="1">Single-pass type I membrane protein</topology>
    </subcellularLocation>
</comment>
<evidence type="ECO:0000256" key="6">
    <source>
        <dbReference type="ARBA" id="ARBA00022737"/>
    </source>
</evidence>
<feature type="signal peptide" evidence="12">
    <location>
        <begin position="1"/>
        <end position="19"/>
    </location>
</feature>
<keyword evidence="8 11" id="KW-0472">Membrane</keyword>
<reference evidence="14" key="1">
    <citation type="submission" date="2020-07" db="EMBL/GenBank/DDBJ databases">
        <title>Multicomponent nature underlies the extraordinary mechanical properties of spider dragline silk.</title>
        <authorList>
            <person name="Kono N."/>
            <person name="Nakamura H."/>
            <person name="Mori M."/>
            <person name="Yoshida Y."/>
            <person name="Ohtoshi R."/>
            <person name="Malay A.D."/>
            <person name="Moran D.A.P."/>
            <person name="Tomita M."/>
            <person name="Numata K."/>
            <person name="Arakawa K."/>
        </authorList>
    </citation>
    <scope>NUCLEOTIDE SEQUENCE</scope>
</reference>
<dbReference type="Proteomes" id="UP000887116">
    <property type="component" value="Unassembled WGS sequence"/>
</dbReference>
<dbReference type="PANTHER" id="PTHR24365:SF541">
    <property type="entry name" value="PROTEIN TOLL-RELATED"/>
    <property type="match status" value="1"/>
</dbReference>
<evidence type="ECO:0000256" key="3">
    <source>
        <dbReference type="ARBA" id="ARBA00022614"/>
    </source>
</evidence>
<evidence type="ECO:0000256" key="9">
    <source>
        <dbReference type="ARBA" id="ARBA00023170"/>
    </source>
</evidence>
<evidence type="ECO:0000256" key="5">
    <source>
        <dbReference type="ARBA" id="ARBA00022729"/>
    </source>
</evidence>
<keyword evidence="6" id="KW-0677">Repeat</keyword>
<dbReference type="SUPFAM" id="SSF52200">
    <property type="entry name" value="Toll/Interleukin receptor TIR domain"/>
    <property type="match status" value="1"/>
</dbReference>
<organism evidence="14 15">
    <name type="scientific">Trichonephila clavata</name>
    <name type="common">Joro spider</name>
    <name type="synonym">Nephila clavata</name>
    <dbReference type="NCBI Taxonomy" id="2740835"/>
    <lineage>
        <taxon>Eukaryota</taxon>
        <taxon>Metazoa</taxon>
        <taxon>Ecdysozoa</taxon>
        <taxon>Arthropoda</taxon>
        <taxon>Chelicerata</taxon>
        <taxon>Arachnida</taxon>
        <taxon>Araneae</taxon>
        <taxon>Araneomorphae</taxon>
        <taxon>Entelegynae</taxon>
        <taxon>Araneoidea</taxon>
        <taxon>Nephilidae</taxon>
        <taxon>Trichonephila</taxon>
    </lineage>
</organism>
<feature type="chain" id="PRO_5036497870" evidence="12">
    <location>
        <begin position="20"/>
        <end position="1001"/>
    </location>
</feature>
<dbReference type="Gene3D" id="3.40.50.10140">
    <property type="entry name" value="Toll/interleukin-1 receptor homology (TIR) domain"/>
    <property type="match status" value="1"/>
</dbReference>
<gene>
    <name evidence="14" type="primary">Tl</name>
    <name evidence="14" type="ORF">TNCT_10201</name>
</gene>
<dbReference type="PROSITE" id="PS50104">
    <property type="entry name" value="TIR"/>
    <property type="match status" value="1"/>
</dbReference>
<accession>A0A8X6G3R5</accession>
<name>A0A8X6G3R5_TRICU</name>
<evidence type="ECO:0000313" key="15">
    <source>
        <dbReference type="Proteomes" id="UP000887116"/>
    </source>
</evidence>
<dbReference type="SMART" id="SM00364">
    <property type="entry name" value="LRR_BAC"/>
    <property type="match status" value="5"/>
</dbReference>
<keyword evidence="7 11" id="KW-1133">Transmembrane helix</keyword>
<dbReference type="InterPro" id="IPR000157">
    <property type="entry name" value="TIR_dom"/>
</dbReference>
<evidence type="ECO:0000256" key="8">
    <source>
        <dbReference type="ARBA" id="ARBA00023136"/>
    </source>
</evidence>
<dbReference type="OrthoDB" id="1421090at2759"/>
<dbReference type="SMART" id="SM00082">
    <property type="entry name" value="LRRCT"/>
    <property type="match status" value="2"/>
</dbReference>
<keyword evidence="9" id="KW-0675">Receptor</keyword>
<dbReference type="SUPFAM" id="SSF52058">
    <property type="entry name" value="L domain-like"/>
    <property type="match status" value="3"/>
</dbReference>
<evidence type="ECO:0000256" key="11">
    <source>
        <dbReference type="SAM" id="Phobius"/>
    </source>
</evidence>
<dbReference type="GO" id="GO:0005886">
    <property type="term" value="C:plasma membrane"/>
    <property type="evidence" value="ECO:0007669"/>
    <property type="project" value="TreeGrafter"/>
</dbReference>
<dbReference type="Gene3D" id="3.80.10.10">
    <property type="entry name" value="Ribonuclease Inhibitor"/>
    <property type="match status" value="4"/>
</dbReference>
<dbReference type="InterPro" id="IPR035897">
    <property type="entry name" value="Toll_tir_struct_dom_sf"/>
</dbReference>
<dbReference type="SMART" id="SM00255">
    <property type="entry name" value="TIR"/>
    <property type="match status" value="1"/>
</dbReference>
<dbReference type="Pfam" id="PF13855">
    <property type="entry name" value="LRR_8"/>
    <property type="match status" value="2"/>
</dbReference>
<dbReference type="SMART" id="SM00365">
    <property type="entry name" value="LRR_SD22"/>
    <property type="match status" value="6"/>
</dbReference>
<dbReference type="InterPro" id="IPR032675">
    <property type="entry name" value="LRR_dom_sf"/>
</dbReference>
<proteinExistence type="inferred from homology"/>